<comment type="similarity">
    <text evidence="1">Belongs to the ABC transporter superfamily.</text>
</comment>
<evidence type="ECO:0000256" key="2">
    <source>
        <dbReference type="ARBA" id="ARBA00022448"/>
    </source>
</evidence>
<evidence type="ECO:0000259" key="5">
    <source>
        <dbReference type="PROSITE" id="PS50893"/>
    </source>
</evidence>
<dbReference type="Proteomes" id="UP000664844">
    <property type="component" value="Unassembled WGS sequence"/>
</dbReference>
<evidence type="ECO:0000313" key="7">
    <source>
        <dbReference type="Proteomes" id="UP000664844"/>
    </source>
</evidence>
<gene>
    <name evidence="6" type="ORF">J0895_16680</name>
</gene>
<proteinExistence type="inferred from homology"/>
<evidence type="ECO:0000313" key="6">
    <source>
        <dbReference type="EMBL" id="MBO0350697.1"/>
    </source>
</evidence>
<dbReference type="InterPro" id="IPR003439">
    <property type="entry name" value="ABC_transporter-like_ATP-bd"/>
</dbReference>
<dbReference type="PROSITE" id="PS50893">
    <property type="entry name" value="ABC_TRANSPORTER_2"/>
    <property type="match status" value="1"/>
</dbReference>
<evidence type="ECO:0000256" key="4">
    <source>
        <dbReference type="ARBA" id="ARBA00022840"/>
    </source>
</evidence>
<accession>A0ABS3FWG2</accession>
<dbReference type="EMBL" id="JAFLQW010000444">
    <property type="protein sequence ID" value="MBO0350697.1"/>
    <property type="molecule type" value="Genomic_DNA"/>
</dbReference>
<dbReference type="Gene3D" id="3.40.50.300">
    <property type="entry name" value="P-loop containing nucleotide triphosphate hydrolases"/>
    <property type="match status" value="1"/>
</dbReference>
<keyword evidence="7" id="KW-1185">Reference proteome</keyword>
<keyword evidence="4 6" id="KW-0067">ATP-binding</keyword>
<dbReference type="PROSITE" id="PS00211">
    <property type="entry name" value="ABC_TRANSPORTER_1"/>
    <property type="match status" value="1"/>
</dbReference>
<dbReference type="SMART" id="SM00382">
    <property type="entry name" value="AAA"/>
    <property type="match status" value="1"/>
</dbReference>
<comment type="caution">
    <text evidence="6">The sequence shown here is derived from an EMBL/GenBank/DDBJ whole genome shotgun (WGS) entry which is preliminary data.</text>
</comment>
<feature type="domain" description="ABC transporter" evidence="5">
    <location>
        <begin position="13"/>
        <end position="247"/>
    </location>
</feature>
<keyword evidence="2" id="KW-0813">Transport</keyword>
<dbReference type="PANTHER" id="PTHR43117">
    <property type="entry name" value="OSMOPROTECTANT IMPORT ATP-BINDING PROTEIN OSMV"/>
    <property type="match status" value="1"/>
</dbReference>
<dbReference type="PANTHER" id="PTHR43117:SF4">
    <property type="entry name" value="OSMOPROTECTANT IMPORT ATP-BINDING PROTEIN OSMV"/>
    <property type="match status" value="1"/>
</dbReference>
<reference evidence="6 7" key="1">
    <citation type="submission" date="2021-03" db="EMBL/GenBank/DDBJ databases">
        <title>Metabolic Capacity of the Antarctic Cyanobacterium Phormidium pseudopriestleyi that Sustains Oxygenic Photosynthesis in the Presence of Hydrogen Sulfide.</title>
        <authorList>
            <person name="Lumian J.E."/>
            <person name="Jungblut A.D."/>
            <person name="Dillon M.L."/>
            <person name="Hawes I."/>
            <person name="Doran P.T."/>
            <person name="Mackey T.J."/>
            <person name="Dick G.J."/>
            <person name="Grettenberger C.L."/>
            <person name="Sumner D.Y."/>
        </authorList>
    </citation>
    <scope>NUCLEOTIDE SEQUENCE [LARGE SCALE GENOMIC DNA]</scope>
    <source>
        <strain evidence="6 7">FRX01</strain>
    </source>
</reference>
<keyword evidence="3" id="KW-0547">Nucleotide-binding</keyword>
<sequence>MSLPNPPVNDSVVEFWDVTFRVNQRNLVANLNFKVNRGEALVLIGRSGSGKSTTIALMDALKIPTQGEVLVEGKPTTQWDPIQLRRRMGYVIQDIGLFPHFTVAKNVGLVPSLQGWDRDRIQNRVTELLELVGLEPQHFLNRYPHQLSGGQRQRVGVARALAADPPVLLMDEPFGAVDPITRLELQREFRHLQQQLGKTVIFVTHDIHEALRLATRIGLMQDGKMVMLGTPTELLQSEHPEAQAFIRCLPTPTFDGIADF</sequence>
<name>A0ABS3FWG2_9CYAN</name>
<dbReference type="InterPro" id="IPR003593">
    <property type="entry name" value="AAA+_ATPase"/>
</dbReference>
<dbReference type="Pfam" id="PF00005">
    <property type="entry name" value="ABC_tran"/>
    <property type="match status" value="1"/>
</dbReference>
<organism evidence="6 7">
    <name type="scientific">Phormidium pseudopriestleyi FRX01</name>
    <dbReference type="NCBI Taxonomy" id="1759528"/>
    <lineage>
        <taxon>Bacteria</taxon>
        <taxon>Bacillati</taxon>
        <taxon>Cyanobacteriota</taxon>
        <taxon>Cyanophyceae</taxon>
        <taxon>Oscillatoriophycideae</taxon>
        <taxon>Oscillatoriales</taxon>
        <taxon>Oscillatoriaceae</taxon>
        <taxon>Phormidium</taxon>
    </lineage>
</organism>
<dbReference type="SUPFAM" id="SSF52540">
    <property type="entry name" value="P-loop containing nucleoside triphosphate hydrolases"/>
    <property type="match status" value="1"/>
</dbReference>
<evidence type="ECO:0000256" key="1">
    <source>
        <dbReference type="ARBA" id="ARBA00005417"/>
    </source>
</evidence>
<dbReference type="RefSeq" id="WP_207089172.1">
    <property type="nucleotide sequence ID" value="NZ_JAFLQW010000444.1"/>
</dbReference>
<protein>
    <submittedName>
        <fullName evidence="6">ATP-binding cassette domain-containing protein</fullName>
    </submittedName>
</protein>
<evidence type="ECO:0000256" key="3">
    <source>
        <dbReference type="ARBA" id="ARBA00022741"/>
    </source>
</evidence>
<dbReference type="InterPro" id="IPR027417">
    <property type="entry name" value="P-loop_NTPase"/>
</dbReference>
<dbReference type="InterPro" id="IPR017871">
    <property type="entry name" value="ABC_transporter-like_CS"/>
</dbReference>
<dbReference type="GO" id="GO:0005524">
    <property type="term" value="F:ATP binding"/>
    <property type="evidence" value="ECO:0007669"/>
    <property type="project" value="UniProtKB-KW"/>
</dbReference>